<evidence type="ECO:0000256" key="1">
    <source>
        <dbReference type="SAM" id="Coils"/>
    </source>
</evidence>
<gene>
    <name evidence="3" type="primary">shtn3</name>
</gene>
<feature type="coiled-coil region" evidence="1">
    <location>
        <begin position="96"/>
        <end position="166"/>
    </location>
</feature>
<reference evidence="3" key="2">
    <citation type="submission" date="2025-08" db="UniProtKB">
        <authorList>
            <consortium name="Ensembl"/>
        </authorList>
    </citation>
    <scope>IDENTIFICATION</scope>
</reference>
<evidence type="ECO:0000256" key="2">
    <source>
        <dbReference type="SAM" id="MobiDB-lite"/>
    </source>
</evidence>
<dbReference type="OMA" id="EGHMSHV"/>
<dbReference type="GO" id="GO:0031252">
    <property type="term" value="C:cell leading edge"/>
    <property type="evidence" value="ECO:0007669"/>
    <property type="project" value="TreeGrafter"/>
</dbReference>
<feature type="compositionally biased region" description="Basic and acidic residues" evidence="2">
    <location>
        <begin position="409"/>
        <end position="429"/>
    </location>
</feature>
<feature type="compositionally biased region" description="Basic and acidic residues" evidence="2">
    <location>
        <begin position="445"/>
        <end position="470"/>
    </location>
</feature>
<evidence type="ECO:0000313" key="4">
    <source>
        <dbReference type="Proteomes" id="UP000005207"/>
    </source>
</evidence>
<keyword evidence="1" id="KW-0175">Coiled coil</keyword>
<feature type="region of interest" description="Disordered" evidence="2">
    <location>
        <begin position="310"/>
        <end position="366"/>
    </location>
</feature>
<feature type="compositionally biased region" description="Basic and acidic residues" evidence="2">
    <location>
        <begin position="526"/>
        <end position="546"/>
    </location>
</feature>
<proteinExistence type="predicted"/>
<dbReference type="PANTHER" id="PTHR46606:SF1">
    <property type="entry name" value="SHOOTIN-1"/>
    <property type="match status" value="1"/>
</dbReference>
<dbReference type="AlphaFoldDB" id="I3J970"/>
<dbReference type="Ensembl" id="ENSONIT00000005414.2">
    <property type="protein sequence ID" value="ENSONIP00000005410.2"/>
    <property type="gene ID" value="ENSONIG00000004292.2"/>
</dbReference>
<accession>I3J970</accession>
<reference evidence="3" key="3">
    <citation type="submission" date="2025-09" db="UniProtKB">
        <authorList>
            <consortium name="Ensembl"/>
        </authorList>
    </citation>
    <scope>IDENTIFICATION</scope>
</reference>
<dbReference type="HOGENOM" id="CLU_027649_1_0_1"/>
<dbReference type="GO" id="GO:0005737">
    <property type="term" value="C:cytoplasm"/>
    <property type="evidence" value="ECO:0007669"/>
    <property type="project" value="TreeGrafter"/>
</dbReference>
<feature type="region of interest" description="Disordered" evidence="2">
    <location>
        <begin position="388"/>
        <end position="594"/>
    </location>
</feature>
<feature type="compositionally biased region" description="Pro residues" evidence="2">
    <location>
        <begin position="314"/>
        <end position="342"/>
    </location>
</feature>
<reference evidence="4" key="1">
    <citation type="submission" date="2012-01" db="EMBL/GenBank/DDBJ databases">
        <title>The Genome Sequence of Oreochromis niloticus (Nile Tilapia).</title>
        <authorList>
            <consortium name="Broad Institute Genome Assembly Team"/>
            <consortium name="Broad Institute Sequencing Platform"/>
            <person name="Di Palma F."/>
            <person name="Johnson J."/>
            <person name="Lander E.S."/>
            <person name="Lindblad-Toh K."/>
        </authorList>
    </citation>
    <scope>NUCLEOTIDE SEQUENCE [LARGE SCALE GENOMIC DNA]</scope>
</reference>
<dbReference type="InParanoid" id="I3J970"/>
<keyword evidence="4" id="KW-1185">Reference proteome</keyword>
<dbReference type="eggNOG" id="ENOG502RX7C">
    <property type="taxonomic scope" value="Eukaryota"/>
</dbReference>
<sequence length="594" mass="65448">RLGDTFDSCERLTTSVSQMVIEEVTVLQTQLEIEKSCRENAEALATKLNCENRKLKYPSLSSRPCLDELLPSISDCIALEADADAADTGDCSPDVFTQYHQQVKELRETVNSLLEEKKNFVCQIHDQQQRIEELITQQSEKDQAEMKQLRETVEQQSKTIKRFNRVSMMAAQEYEGMKEQLDLEQSLRVKAETYAHEMLVKQKEANRQSMLLLQSAEPSVQLLKALEDVAAVTKTLEEERLQHQQKVKYEEQLEQSRVKTQLEALQRQLELLEVDKKEAEGRLEQALKKNEELEERVHELQEAQKKIAMTTSTDPPPPAPGVAPPPAPPPQPPPPPPPPLPLPLHQRLSQPIREPGLSPSGCPAAAEGVDDVKVKAVNEMMERIKHGVVLRPVKSQDTKVRRSSPPPTCEEKQQESAMEELKGILETVKRSPSRGSQESGPSPPGKKDSELEVILRRRRNKAGEADEGHMSHVSSSDSLNGRRTSSDSGKDPEGPGGLSAPSDPAGPRLSPERRGSGPGPVVARRKSSDTGRERRSCSSLSEKETAESPVSNGCINSVEEDQIKSNGVDHAVPGDDADAALSAGSINGSADAEC</sequence>
<feature type="compositionally biased region" description="Basic and acidic residues" evidence="2">
    <location>
        <begin position="484"/>
        <end position="493"/>
    </location>
</feature>
<name>I3J970_ORENI</name>
<feature type="compositionally biased region" description="Polar residues" evidence="2">
    <location>
        <begin position="472"/>
        <end position="483"/>
    </location>
</feature>
<dbReference type="GeneTree" id="ENSGT00510000048167"/>
<dbReference type="GO" id="GO:0048812">
    <property type="term" value="P:neuron projection morphogenesis"/>
    <property type="evidence" value="ECO:0007669"/>
    <property type="project" value="TreeGrafter"/>
</dbReference>
<organism evidence="3 4">
    <name type="scientific">Oreochromis niloticus</name>
    <name type="common">Nile tilapia</name>
    <name type="synonym">Tilapia nilotica</name>
    <dbReference type="NCBI Taxonomy" id="8128"/>
    <lineage>
        <taxon>Eukaryota</taxon>
        <taxon>Metazoa</taxon>
        <taxon>Chordata</taxon>
        <taxon>Craniata</taxon>
        <taxon>Vertebrata</taxon>
        <taxon>Euteleostomi</taxon>
        <taxon>Actinopterygii</taxon>
        <taxon>Neopterygii</taxon>
        <taxon>Teleostei</taxon>
        <taxon>Neoteleostei</taxon>
        <taxon>Acanthomorphata</taxon>
        <taxon>Ovalentaria</taxon>
        <taxon>Cichlomorphae</taxon>
        <taxon>Cichliformes</taxon>
        <taxon>Cichlidae</taxon>
        <taxon>African cichlids</taxon>
        <taxon>Pseudocrenilabrinae</taxon>
        <taxon>Oreochromini</taxon>
        <taxon>Oreochromis</taxon>
    </lineage>
</organism>
<feature type="coiled-coil region" evidence="1">
    <location>
        <begin position="255"/>
        <end position="310"/>
    </location>
</feature>
<evidence type="ECO:0000313" key="3">
    <source>
        <dbReference type="Ensembl" id="ENSONIP00000005410.2"/>
    </source>
</evidence>
<dbReference type="GO" id="GO:0044295">
    <property type="term" value="C:axonal growth cone"/>
    <property type="evidence" value="ECO:0007669"/>
    <property type="project" value="TreeGrafter"/>
</dbReference>
<dbReference type="PANTHER" id="PTHR46606">
    <property type="entry name" value="SHOOTIN-1"/>
    <property type="match status" value="1"/>
</dbReference>
<dbReference type="GO" id="GO:2001224">
    <property type="term" value="P:positive regulation of neuron migration"/>
    <property type="evidence" value="ECO:0007669"/>
    <property type="project" value="TreeGrafter"/>
</dbReference>
<protein>
    <submittedName>
        <fullName evidence="3">Si:dkey-280e21.3</fullName>
    </submittedName>
</protein>
<dbReference type="InterPro" id="IPR024849">
    <property type="entry name" value="Shootin-1"/>
</dbReference>
<dbReference type="Proteomes" id="UP000005207">
    <property type="component" value="Linkage group LG2"/>
</dbReference>
<dbReference type="STRING" id="8128.ENSONIP00000005410"/>